<proteinExistence type="predicted"/>
<evidence type="ECO:0000256" key="1">
    <source>
        <dbReference type="SAM" id="MobiDB-lite"/>
    </source>
</evidence>
<reference evidence="2" key="2">
    <citation type="journal article" date="2015" name="Fish Shellfish Immunol.">
        <title>Early steps in the European eel (Anguilla anguilla)-Vibrio vulnificus interaction in the gills: Role of the RtxA13 toxin.</title>
        <authorList>
            <person name="Callol A."/>
            <person name="Pajuelo D."/>
            <person name="Ebbesson L."/>
            <person name="Teles M."/>
            <person name="MacKenzie S."/>
            <person name="Amaro C."/>
        </authorList>
    </citation>
    <scope>NUCLEOTIDE SEQUENCE</scope>
</reference>
<sequence>MYCPCPQGQDHYLSSSPSWQSSASSSPLFLILSECRFTEMHIVTEHYIGEAETYAAPIAWLLF</sequence>
<evidence type="ECO:0000313" key="2">
    <source>
        <dbReference type="EMBL" id="JAH93207.1"/>
    </source>
</evidence>
<protein>
    <submittedName>
        <fullName evidence="2">Uncharacterized protein</fullName>
    </submittedName>
</protein>
<feature type="region of interest" description="Disordered" evidence="1">
    <location>
        <begin position="1"/>
        <end position="23"/>
    </location>
</feature>
<organism evidence="2">
    <name type="scientific">Anguilla anguilla</name>
    <name type="common">European freshwater eel</name>
    <name type="synonym">Muraena anguilla</name>
    <dbReference type="NCBI Taxonomy" id="7936"/>
    <lineage>
        <taxon>Eukaryota</taxon>
        <taxon>Metazoa</taxon>
        <taxon>Chordata</taxon>
        <taxon>Craniata</taxon>
        <taxon>Vertebrata</taxon>
        <taxon>Euteleostomi</taxon>
        <taxon>Actinopterygii</taxon>
        <taxon>Neopterygii</taxon>
        <taxon>Teleostei</taxon>
        <taxon>Anguilliformes</taxon>
        <taxon>Anguillidae</taxon>
        <taxon>Anguilla</taxon>
    </lineage>
</organism>
<name>A0A0E9WS35_ANGAN</name>
<dbReference type="EMBL" id="GBXM01015370">
    <property type="protein sequence ID" value="JAH93207.1"/>
    <property type="molecule type" value="Transcribed_RNA"/>
</dbReference>
<reference evidence="2" key="1">
    <citation type="submission" date="2014-11" db="EMBL/GenBank/DDBJ databases">
        <authorList>
            <person name="Amaro Gonzalez C."/>
        </authorList>
    </citation>
    <scope>NUCLEOTIDE SEQUENCE</scope>
</reference>
<accession>A0A0E9WS35</accession>
<dbReference type="AlphaFoldDB" id="A0A0E9WS35"/>
<feature type="compositionally biased region" description="Low complexity" evidence="1">
    <location>
        <begin position="13"/>
        <end position="23"/>
    </location>
</feature>